<dbReference type="Pfam" id="PF00196">
    <property type="entry name" value="GerE"/>
    <property type="match status" value="1"/>
</dbReference>
<protein>
    <submittedName>
        <fullName evidence="6">Response regulator transcription factor</fullName>
    </submittedName>
</protein>
<organism evidence="6 7">
    <name type="scientific">Hassallia byssoidea VB512170</name>
    <dbReference type="NCBI Taxonomy" id="1304833"/>
    <lineage>
        <taxon>Bacteria</taxon>
        <taxon>Bacillati</taxon>
        <taxon>Cyanobacteriota</taxon>
        <taxon>Cyanophyceae</taxon>
        <taxon>Nostocales</taxon>
        <taxon>Tolypothrichaceae</taxon>
        <taxon>Hassallia</taxon>
    </lineage>
</organism>
<comment type="caution">
    <text evidence="6">The sequence shown here is derived from an EMBL/GenBank/DDBJ whole genome shotgun (WGS) entry which is preliminary data.</text>
</comment>
<dbReference type="PANTHER" id="PTHR43214:SF43">
    <property type="entry name" value="TWO-COMPONENT RESPONSE REGULATOR"/>
    <property type="match status" value="1"/>
</dbReference>
<evidence type="ECO:0000259" key="4">
    <source>
        <dbReference type="PROSITE" id="PS50043"/>
    </source>
</evidence>
<dbReference type="GO" id="GO:0003677">
    <property type="term" value="F:DNA binding"/>
    <property type="evidence" value="ECO:0007669"/>
    <property type="project" value="UniProtKB-KW"/>
</dbReference>
<dbReference type="Gene3D" id="3.40.50.2300">
    <property type="match status" value="1"/>
</dbReference>
<reference evidence="6 7" key="1">
    <citation type="journal article" date="2015" name="Genome Announc.">
        <title>Draft Genome Sequence of Cyanobacterium Hassallia byssoidea Strain VB512170, Isolated from Monuments in India.</title>
        <authorList>
            <person name="Singh D."/>
            <person name="Chandrababunaidu M.M."/>
            <person name="Panda A."/>
            <person name="Sen D."/>
            <person name="Bhattacharyya S."/>
            <person name="Adhikary S.P."/>
            <person name="Tripathy S."/>
        </authorList>
    </citation>
    <scope>NUCLEOTIDE SEQUENCE [LARGE SCALE GENOMIC DNA]</scope>
    <source>
        <strain evidence="6 7">VB512170</strain>
    </source>
</reference>
<dbReference type="PANTHER" id="PTHR43214">
    <property type="entry name" value="TWO-COMPONENT RESPONSE REGULATOR"/>
    <property type="match status" value="1"/>
</dbReference>
<keyword evidence="2" id="KW-0238">DNA-binding</keyword>
<feature type="modified residue" description="4-aspartylphosphate" evidence="3">
    <location>
        <position position="54"/>
    </location>
</feature>
<dbReference type="Proteomes" id="UP000031549">
    <property type="component" value="Unassembled WGS sequence"/>
</dbReference>
<accession>A0A846HHT4</accession>
<evidence type="ECO:0000313" key="7">
    <source>
        <dbReference type="Proteomes" id="UP000031549"/>
    </source>
</evidence>
<dbReference type="CDD" id="cd17535">
    <property type="entry name" value="REC_NarL-like"/>
    <property type="match status" value="1"/>
</dbReference>
<keyword evidence="7" id="KW-1185">Reference proteome</keyword>
<dbReference type="RefSeq" id="WP_039737321.1">
    <property type="nucleotide sequence ID" value="NZ_JTCM02000142.1"/>
</dbReference>
<feature type="domain" description="Response regulatory" evidence="5">
    <location>
        <begin position="3"/>
        <end position="119"/>
    </location>
</feature>
<dbReference type="InterPro" id="IPR016032">
    <property type="entry name" value="Sig_transdc_resp-reg_C-effctor"/>
</dbReference>
<dbReference type="PRINTS" id="PR00038">
    <property type="entry name" value="HTHLUXR"/>
</dbReference>
<dbReference type="InterPro" id="IPR001789">
    <property type="entry name" value="Sig_transdc_resp-reg_receiver"/>
</dbReference>
<dbReference type="SUPFAM" id="SSF46894">
    <property type="entry name" value="C-terminal effector domain of the bipartite response regulators"/>
    <property type="match status" value="1"/>
</dbReference>
<dbReference type="PROSITE" id="PS50110">
    <property type="entry name" value="RESPONSE_REGULATORY"/>
    <property type="match status" value="1"/>
</dbReference>
<dbReference type="SMART" id="SM00448">
    <property type="entry name" value="REC"/>
    <property type="match status" value="1"/>
</dbReference>
<dbReference type="GO" id="GO:0006355">
    <property type="term" value="P:regulation of DNA-templated transcription"/>
    <property type="evidence" value="ECO:0007669"/>
    <property type="project" value="InterPro"/>
</dbReference>
<dbReference type="PROSITE" id="PS50043">
    <property type="entry name" value="HTH_LUXR_2"/>
    <property type="match status" value="1"/>
</dbReference>
<dbReference type="AlphaFoldDB" id="A0A846HHT4"/>
<dbReference type="InterPro" id="IPR039420">
    <property type="entry name" value="WalR-like"/>
</dbReference>
<dbReference type="InterPro" id="IPR011006">
    <property type="entry name" value="CheY-like_superfamily"/>
</dbReference>
<keyword evidence="1 3" id="KW-0597">Phosphoprotein</keyword>
<evidence type="ECO:0000256" key="1">
    <source>
        <dbReference type="ARBA" id="ARBA00022553"/>
    </source>
</evidence>
<dbReference type="Pfam" id="PF00072">
    <property type="entry name" value="Response_reg"/>
    <property type="match status" value="1"/>
</dbReference>
<evidence type="ECO:0000313" key="6">
    <source>
        <dbReference type="EMBL" id="NEU76935.1"/>
    </source>
</evidence>
<proteinExistence type="predicted"/>
<dbReference type="InterPro" id="IPR000792">
    <property type="entry name" value="Tscrpt_reg_LuxR_C"/>
</dbReference>
<evidence type="ECO:0000256" key="3">
    <source>
        <dbReference type="PROSITE-ProRule" id="PRU00169"/>
    </source>
</evidence>
<dbReference type="SUPFAM" id="SSF52172">
    <property type="entry name" value="CheY-like"/>
    <property type="match status" value="1"/>
</dbReference>
<dbReference type="EMBL" id="JTCM02000142">
    <property type="protein sequence ID" value="NEU76935.1"/>
    <property type="molecule type" value="Genomic_DNA"/>
</dbReference>
<feature type="domain" description="HTH luxR-type" evidence="4">
    <location>
        <begin position="143"/>
        <end position="208"/>
    </location>
</feature>
<dbReference type="GO" id="GO:0000160">
    <property type="term" value="P:phosphorelay signal transduction system"/>
    <property type="evidence" value="ECO:0007669"/>
    <property type="project" value="InterPro"/>
</dbReference>
<dbReference type="InterPro" id="IPR058245">
    <property type="entry name" value="NreC/VraR/RcsB-like_REC"/>
</dbReference>
<name>A0A846HHT4_9CYAN</name>
<evidence type="ECO:0000259" key="5">
    <source>
        <dbReference type="PROSITE" id="PS50110"/>
    </source>
</evidence>
<dbReference type="SMART" id="SM00421">
    <property type="entry name" value="HTH_LUXR"/>
    <property type="match status" value="1"/>
</dbReference>
<dbReference type="CDD" id="cd06170">
    <property type="entry name" value="LuxR_C_like"/>
    <property type="match status" value="1"/>
</dbReference>
<gene>
    <name evidence="6" type="ORF">PI95_031670</name>
</gene>
<sequence length="210" mass="23508">MIRVLLVDDQALFRQGLASLLSLEEDLEIVGQASHGFEAIALTQTLQPDVILMDVRMPICDGVVATGEIHQRFPWIRILVLTTFDEDEYIWKSLQAGALGYLLKSTPSAQLATAIRTLHQGHCQLGPTIAPKVFAQLHPPAIKQNLHYHLTERESEVLKLISQGKNNREIAQILYLTEGTVKNYVTQILGRLGLRDRTQAALWAKENLPI</sequence>
<evidence type="ECO:0000256" key="2">
    <source>
        <dbReference type="ARBA" id="ARBA00023125"/>
    </source>
</evidence>